<dbReference type="OrthoDB" id="3177228at2"/>
<name>A0A411YC27_9ACTN</name>
<dbReference type="Pfam" id="PF02643">
    <property type="entry name" value="DUF192"/>
    <property type="match status" value="1"/>
</dbReference>
<dbReference type="Proteomes" id="UP000291469">
    <property type="component" value="Chromosome"/>
</dbReference>
<dbReference type="InterPro" id="IPR003795">
    <property type="entry name" value="DUF192"/>
</dbReference>
<proteinExistence type="predicted"/>
<keyword evidence="2" id="KW-1185">Reference proteome</keyword>
<dbReference type="InterPro" id="IPR038695">
    <property type="entry name" value="Saro_0823-like_sf"/>
</dbReference>
<dbReference type="Gene3D" id="2.60.120.1140">
    <property type="entry name" value="Protein of unknown function DUF192"/>
    <property type="match status" value="1"/>
</dbReference>
<dbReference type="AlphaFoldDB" id="A0A411YC27"/>
<protein>
    <submittedName>
        <fullName evidence="1">DUF192 domain-containing protein</fullName>
    </submittedName>
</protein>
<dbReference type="KEGG" id="erz:ER308_03680"/>
<dbReference type="EMBL" id="CP036402">
    <property type="protein sequence ID" value="QBI18738.1"/>
    <property type="molecule type" value="Genomic_DNA"/>
</dbReference>
<reference evidence="1 2" key="1">
    <citation type="submission" date="2019-01" db="EMBL/GenBank/DDBJ databases">
        <title>Egibacter rhizosphaerae EGI 80759T.</title>
        <authorList>
            <person name="Chen D.-D."/>
            <person name="Tian Y."/>
            <person name="Jiao J.-Y."/>
            <person name="Zhang X.-T."/>
            <person name="Zhang Y.-G."/>
            <person name="Zhang Y."/>
            <person name="Xiao M."/>
            <person name="Shu W.-S."/>
            <person name="Li W.-J."/>
        </authorList>
    </citation>
    <scope>NUCLEOTIDE SEQUENCE [LARGE SCALE GENOMIC DNA]</scope>
    <source>
        <strain evidence="1 2">EGI 80759</strain>
    </source>
</reference>
<evidence type="ECO:0000313" key="2">
    <source>
        <dbReference type="Proteomes" id="UP000291469"/>
    </source>
</evidence>
<accession>A0A411YC27</accession>
<organism evidence="1 2">
    <name type="scientific">Egibacter rhizosphaerae</name>
    <dbReference type="NCBI Taxonomy" id="1670831"/>
    <lineage>
        <taxon>Bacteria</taxon>
        <taxon>Bacillati</taxon>
        <taxon>Actinomycetota</taxon>
        <taxon>Nitriliruptoria</taxon>
        <taxon>Egibacterales</taxon>
        <taxon>Egibacteraceae</taxon>
        <taxon>Egibacter</taxon>
    </lineage>
</organism>
<sequence>MGYDTGTKRASRQGSDREEGSAVRLLVNGEAVAEVEIADTAWSRLRGALGKQPLAGALLLDPCRSVHSVGLRAPLDVAFCDRDLRVLRTVRLRPWRMTRVVRESRVVVEAEPGSFDRWGVRPSSLLGIDT</sequence>
<evidence type="ECO:0000313" key="1">
    <source>
        <dbReference type="EMBL" id="QBI18738.1"/>
    </source>
</evidence>
<gene>
    <name evidence="1" type="ORF">ER308_03680</name>
</gene>